<evidence type="ECO:0000313" key="7">
    <source>
        <dbReference type="Proteomes" id="UP000242287"/>
    </source>
</evidence>
<feature type="region of interest" description="Disordered" evidence="4">
    <location>
        <begin position="38"/>
        <end position="58"/>
    </location>
</feature>
<evidence type="ECO:0000259" key="5">
    <source>
        <dbReference type="Pfam" id="PF00177"/>
    </source>
</evidence>
<evidence type="ECO:0000313" key="6">
    <source>
        <dbReference type="EMBL" id="PFH53540.1"/>
    </source>
</evidence>
<feature type="compositionally biased region" description="Polar residues" evidence="4">
    <location>
        <begin position="38"/>
        <end position="53"/>
    </location>
</feature>
<protein>
    <recommendedName>
        <fullName evidence="5">Small ribosomal subunit protein uS7 domain-containing protein</fullName>
    </recommendedName>
</protein>
<dbReference type="GO" id="GO:0005840">
    <property type="term" value="C:ribosome"/>
    <property type="evidence" value="ECO:0007669"/>
    <property type="project" value="UniProtKB-KW"/>
</dbReference>
<organism evidence="6 7">
    <name type="scientific">Amanita thiersii Skay4041</name>
    <dbReference type="NCBI Taxonomy" id="703135"/>
    <lineage>
        <taxon>Eukaryota</taxon>
        <taxon>Fungi</taxon>
        <taxon>Dikarya</taxon>
        <taxon>Basidiomycota</taxon>
        <taxon>Agaricomycotina</taxon>
        <taxon>Agaricomycetes</taxon>
        <taxon>Agaricomycetidae</taxon>
        <taxon>Agaricales</taxon>
        <taxon>Pluteineae</taxon>
        <taxon>Amanitaceae</taxon>
        <taxon>Amanita</taxon>
    </lineage>
</organism>
<dbReference type="Gene3D" id="1.10.455.10">
    <property type="entry name" value="Ribosomal protein S7 domain"/>
    <property type="match status" value="1"/>
</dbReference>
<dbReference type="CDD" id="cd14868">
    <property type="entry name" value="uS7_Mitochondria_Fungi"/>
    <property type="match status" value="1"/>
</dbReference>
<comment type="similarity">
    <text evidence="1">Belongs to the universal ribosomal protein uS7 family.</text>
</comment>
<name>A0A2A9NZK9_9AGAR</name>
<dbReference type="InterPro" id="IPR036823">
    <property type="entry name" value="Ribosomal_uS7_dom_sf"/>
</dbReference>
<dbReference type="EMBL" id="KZ301973">
    <property type="protein sequence ID" value="PFH53540.1"/>
    <property type="molecule type" value="Genomic_DNA"/>
</dbReference>
<dbReference type="SUPFAM" id="SSF47973">
    <property type="entry name" value="Ribosomal protein S7"/>
    <property type="match status" value="1"/>
</dbReference>
<dbReference type="OrthoDB" id="9972728at2759"/>
<reference evidence="6 7" key="1">
    <citation type="submission" date="2014-02" db="EMBL/GenBank/DDBJ databases">
        <title>Transposable element dynamics among asymbiotic and ectomycorrhizal Amanita fungi.</title>
        <authorList>
            <consortium name="DOE Joint Genome Institute"/>
            <person name="Hess J."/>
            <person name="Skrede I."/>
            <person name="Wolfe B."/>
            <person name="LaButti K."/>
            <person name="Ohm R.A."/>
            <person name="Grigoriev I.V."/>
            <person name="Pringle A."/>
        </authorList>
    </citation>
    <scope>NUCLEOTIDE SEQUENCE [LARGE SCALE GENOMIC DNA]</scope>
    <source>
        <strain evidence="6 7">SKay4041</strain>
    </source>
</reference>
<keyword evidence="7" id="KW-1185">Reference proteome</keyword>
<evidence type="ECO:0000256" key="2">
    <source>
        <dbReference type="ARBA" id="ARBA00022980"/>
    </source>
</evidence>
<feature type="domain" description="Small ribosomal subunit protein uS7" evidence="5">
    <location>
        <begin position="63"/>
        <end position="193"/>
    </location>
</feature>
<dbReference type="STRING" id="703135.A0A2A9NZK9"/>
<dbReference type="InterPro" id="IPR023798">
    <property type="entry name" value="Ribosomal_uS7_dom"/>
</dbReference>
<dbReference type="Pfam" id="PF00177">
    <property type="entry name" value="Ribosomal_S7"/>
    <property type="match status" value="1"/>
</dbReference>
<keyword evidence="3" id="KW-0687">Ribonucleoprotein</keyword>
<accession>A0A2A9NZK9</accession>
<dbReference type="InterPro" id="IPR047988">
    <property type="entry name" value="Ribosomal_uS7m_fungi"/>
</dbReference>
<dbReference type="GO" id="GO:0006412">
    <property type="term" value="P:translation"/>
    <property type="evidence" value="ECO:0007669"/>
    <property type="project" value="InterPro"/>
</dbReference>
<proteinExistence type="inferred from homology"/>
<keyword evidence="2" id="KW-0689">Ribosomal protein</keyword>
<gene>
    <name evidence="6" type="ORF">AMATHDRAFT_1194</name>
</gene>
<dbReference type="Proteomes" id="UP000242287">
    <property type="component" value="Unassembled WGS sequence"/>
</dbReference>
<dbReference type="GO" id="GO:1990904">
    <property type="term" value="C:ribonucleoprotein complex"/>
    <property type="evidence" value="ECO:0007669"/>
    <property type="project" value="UniProtKB-KW"/>
</dbReference>
<evidence type="ECO:0000256" key="1">
    <source>
        <dbReference type="ARBA" id="ARBA00007151"/>
    </source>
</evidence>
<sequence length="201" mass="22310">MLPCLRHAASVPPRRICIRAFSGADFQRILSQTLDPIAQSTPVETSPQPSPSIQHEVEIPPSDDPLLHYLTSCIMRRGRRARASRTTSKVLLYLHTLTRAPPLPIFRKAIEMASPAVRVVNNKTGAKVIPTPLPLSEKQRTRYAVEWILAASDSKPGITLEERLARELIAVVKGKSSALDKKEAVHRTAMVNRGNIRATRM</sequence>
<evidence type="ECO:0000256" key="4">
    <source>
        <dbReference type="SAM" id="MobiDB-lite"/>
    </source>
</evidence>
<dbReference type="AlphaFoldDB" id="A0A2A9NZK9"/>
<evidence type="ECO:0000256" key="3">
    <source>
        <dbReference type="ARBA" id="ARBA00023274"/>
    </source>
</evidence>
<dbReference type="PANTHER" id="PTHR11205">
    <property type="entry name" value="RIBOSOMAL PROTEIN S7"/>
    <property type="match status" value="1"/>
</dbReference>
<dbReference type="InterPro" id="IPR000235">
    <property type="entry name" value="Ribosomal_uS7"/>
</dbReference>